<dbReference type="GO" id="GO:0043571">
    <property type="term" value="P:maintenance of CRISPR repeat elements"/>
    <property type="evidence" value="ECO:0007669"/>
    <property type="project" value="UniProtKB-UniRule"/>
</dbReference>
<dbReference type="Proteomes" id="UP000271783">
    <property type="component" value="Unassembled WGS sequence"/>
</dbReference>
<evidence type="ECO:0000256" key="9">
    <source>
        <dbReference type="HAMAP-Rule" id="MF_01470"/>
    </source>
</evidence>
<dbReference type="InterPro" id="IPR042206">
    <property type="entry name" value="CRISPR-assoc_Cas1_C"/>
</dbReference>
<gene>
    <name evidence="9" type="primary">cas1</name>
    <name evidence="10" type="ORF">EDC42_1679</name>
</gene>
<reference evidence="10 11" key="1">
    <citation type="submission" date="2018-11" db="EMBL/GenBank/DDBJ databases">
        <title>Genomic Encyclopedia of Type Strains, Phase IV (KMG-IV): sequencing the most valuable type-strain genomes for metagenomic binning, comparative biology and taxonomic classification.</title>
        <authorList>
            <person name="Goeker M."/>
        </authorList>
    </citation>
    <scope>NUCLEOTIDE SEQUENCE [LARGE SCALE GENOMIC DNA]</scope>
    <source>
        <strain evidence="10 11">DSM 11977</strain>
    </source>
</reference>
<keyword evidence="2 9" id="KW-0479">Metal-binding</keyword>
<evidence type="ECO:0000256" key="3">
    <source>
        <dbReference type="ARBA" id="ARBA00022759"/>
    </source>
</evidence>
<evidence type="ECO:0000256" key="2">
    <source>
        <dbReference type="ARBA" id="ARBA00022723"/>
    </source>
</evidence>
<protein>
    <recommendedName>
        <fullName evidence="9">CRISPR-associated endonuclease Cas1</fullName>
        <ecNumber evidence="9">3.1.-.-</ecNumber>
    </recommendedName>
</protein>
<evidence type="ECO:0000256" key="6">
    <source>
        <dbReference type="ARBA" id="ARBA00023118"/>
    </source>
</evidence>
<proteinExistence type="inferred from homology"/>
<dbReference type="HAMAP" id="MF_01470">
    <property type="entry name" value="Cas1"/>
    <property type="match status" value="1"/>
</dbReference>
<keyword evidence="4 9" id="KW-0378">Hydrolase</keyword>
<dbReference type="GO" id="GO:0016787">
    <property type="term" value="F:hydrolase activity"/>
    <property type="evidence" value="ECO:0007669"/>
    <property type="project" value="UniProtKB-KW"/>
</dbReference>
<dbReference type="Gene3D" id="1.20.120.920">
    <property type="entry name" value="CRISPR-associated endonuclease Cas1, C-terminal domain"/>
    <property type="match status" value="1"/>
</dbReference>
<evidence type="ECO:0000256" key="8">
    <source>
        <dbReference type="ARBA" id="ARBA00023211"/>
    </source>
</evidence>
<dbReference type="InterPro" id="IPR050646">
    <property type="entry name" value="Cas1"/>
</dbReference>
<dbReference type="PANTHER" id="PTHR34353">
    <property type="entry name" value="CRISPR-ASSOCIATED ENDONUCLEASE CAS1 1"/>
    <property type="match status" value="1"/>
</dbReference>
<evidence type="ECO:0000256" key="7">
    <source>
        <dbReference type="ARBA" id="ARBA00023125"/>
    </source>
</evidence>
<dbReference type="GO" id="GO:0003677">
    <property type="term" value="F:DNA binding"/>
    <property type="evidence" value="ECO:0007669"/>
    <property type="project" value="UniProtKB-KW"/>
</dbReference>
<keyword evidence="11" id="KW-1185">Reference proteome</keyword>
<comment type="caution">
    <text evidence="10">The sequence shown here is derived from an EMBL/GenBank/DDBJ whole genome shotgun (WGS) entry which is preliminary data.</text>
</comment>
<comment type="similarity">
    <text evidence="9">Belongs to the CRISPR-associated endonuclease Cas1 family.</text>
</comment>
<accession>A0A3N5BYT6</accession>
<evidence type="ECO:0000313" key="11">
    <source>
        <dbReference type="Proteomes" id="UP000271783"/>
    </source>
</evidence>
<dbReference type="GO" id="GO:0004519">
    <property type="term" value="F:endonuclease activity"/>
    <property type="evidence" value="ECO:0007669"/>
    <property type="project" value="UniProtKB-UniRule"/>
</dbReference>
<dbReference type="AlphaFoldDB" id="A0A3N5BYT6"/>
<feature type="binding site" evidence="9">
    <location>
        <position position="163"/>
    </location>
    <ligand>
        <name>Mn(2+)</name>
        <dbReference type="ChEBI" id="CHEBI:29035"/>
    </ligand>
</feature>
<dbReference type="Gene3D" id="3.100.10.20">
    <property type="entry name" value="CRISPR-associated endonuclease Cas1, N-terminal domain"/>
    <property type="match status" value="1"/>
</dbReference>
<dbReference type="GO" id="GO:0051607">
    <property type="term" value="P:defense response to virus"/>
    <property type="evidence" value="ECO:0007669"/>
    <property type="project" value="UniProtKB-UniRule"/>
</dbReference>
<dbReference type="CDD" id="cd09634">
    <property type="entry name" value="Cas1_I-II-III"/>
    <property type="match status" value="1"/>
</dbReference>
<evidence type="ECO:0000256" key="4">
    <source>
        <dbReference type="ARBA" id="ARBA00022801"/>
    </source>
</evidence>
<evidence type="ECO:0000256" key="5">
    <source>
        <dbReference type="ARBA" id="ARBA00022842"/>
    </source>
</evidence>
<feature type="binding site" evidence="9">
    <location>
        <position position="242"/>
    </location>
    <ligand>
        <name>Mn(2+)</name>
        <dbReference type="ChEBI" id="CHEBI:29035"/>
    </ligand>
</feature>
<evidence type="ECO:0000313" key="10">
    <source>
        <dbReference type="EMBL" id="RPF51015.1"/>
    </source>
</evidence>
<dbReference type="Pfam" id="PF01867">
    <property type="entry name" value="Cas_Cas1"/>
    <property type="match status" value="1"/>
</dbReference>
<comment type="function">
    <text evidence="9">CRISPR (clustered regularly interspaced short palindromic repeat), is an adaptive immune system that provides protection against mobile genetic elements (viruses, transposable elements and conjugative plasmids). CRISPR clusters contain spacers, sequences complementary to antecedent mobile elements, and target invading nucleic acids. CRISPR clusters are transcribed and processed into CRISPR RNA (crRNA). Acts as a dsDNA endonuclease. Involved in the integration of spacer DNA into the CRISPR cassette.</text>
</comment>
<organism evidence="10 11">
    <name type="scientific">Methanobrevibacter gottschalkii DSM 11977</name>
    <dbReference type="NCBI Taxonomy" id="1122229"/>
    <lineage>
        <taxon>Archaea</taxon>
        <taxon>Methanobacteriati</taxon>
        <taxon>Methanobacteriota</taxon>
        <taxon>Methanomada group</taxon>
        <taxon>Methanobacteria</taxon>
        <taxon>Methanobacteriales</taxon>
        <taxon>Methanobacteriaceae</taxon>
        <taxon>Methanobrevibacter</taxon>
    </lineage>
</organism>
<evidence type="ECO:0000256" key="1">
    <source>
        <dbReference type="ARBA" id="ARBA00022722"/>
    </source>
</evidence>
<comment type="subunit">
    <text evidence="9">Homodimer, forms a heterotetramer with a Cas2 homodimer.</text>
</comment>
<sequence length="331" mass="38358">MKIIIDGYNKSIHKKDNMIIIEENSQTIDAIKANMITDITITGKGYVTFDALNLMAQNNIKLMAINPRGQLNYILESPDWRNVKLKKQQYMLSENTLGLELSKELIKSKMKNQKATLTTLNKNKQLKRVFNHRLKIDEMIAELEKINLNGDNEKIRMKIMGLEGKASNEYWRAIKYFIPGEIGFDGRTKKPTDLLNSMLNYGYAILASEITKNILYAGLDPYCGFLHYDMDKRTSLTFDLIEPFRQQIVDKTVISLINKKQVTNNDLDKRNNTIKLEARKLIANKILKKLFSTITYNDETVTYSDLIRKQSENLVSALLYGEKFIGFYLRW</sequence>
<dbReference type="NCBIfam" id="TIGR00287">
    <property type="entry name" value="cas1"/>
    <property type="match status" value="1"/>
</dbReference>
<dbReference type="EMBL" id="RKRG01000003">
    <property type="protein sequence ID" value="RPF51015.1"/>
    <property type="molecule type" value="Genomic_DNA"/>
</dbReference>
<name>A0A3N5BYT6_9EURY</name>
<dbReference type="RefSeq" id="WP_069575437.1">
    <property type="nucleotide sequence ID" value="NZ_RKRG01000003.1"/>
</dbReference>
<dbReference type="PANTHER" id="PTHR34353:SF2">
    <property type="entry name" value="CRISPR-ASSOCIATED ENDONUCLEASE CAS1 1"/>
    <property type="match status" value="1"/>
</dbReference>
<keyword evidence="7 9" id="KW-0238">DNA-binding</keyword>
<dbReference type="EC" id="3.1.-.-" evidence="9"/>
<dbReference type="InterPro" id="IPR042211">
    <property type="entry name" value="CRISPR-assoc_Cas1_N"/>
</dbReference>
<dbReference type="GO" id="GO:0046872">
    <property type="term" value="F:metal ion binding"/>
    <property type="evidence" value="ECO:0007669"/>
    <property type="project" value="UniProtKB-UniRule"/>
</dbReference>
<dbReference type="InterPro" id="IPR002729">
    <property type="entry name" value="CRISPR-assoc_Cas1"/>
</dbReference>
<keyword evidence="1 9" id="KW-0540">Nuclease</keyword>
<feature type="binding site" evidence="9">
    <location>
        <position position="227"/>
    </location>
    <ligand>
        <name>Mn(2+)</name>
        <dbReference type="ChEBI" id="CHEBI:29035"/>
    </ligand>
</feature>
<keyword evidence="8 9" id="KW-0464">Manganese</keyword>
<keyword evidence="3 9" id="KW-0255">Endonuclease</keyword>
<keyword evidence="6 9" id="KW-0051">Antiviral defense</keyword>
<comment type="cofactor">
    <cofactor evidence="9">
        <name>Mg(2+)</name>
        <dbReference type="ChEBI" id="CHEBI:18420"/>
    </cofactor>
    <cofactor evidence="9">
        <name>Mn(2+)</name>
        <dbReference type="ChEBI" id="CHEBI:29035"/>
    </cofactor>
</comment>
<keyword evidence="5 9" id="KW-0460">Magnesium</keyword>